<reference evidence="2 3" key="1">
    <citation type="submission" date="2019-09" db="EMBL/GenBank/DDBJ databases">
        <authorList>
            <person name="Ou C."/>
        </authorList>
    </citation>
    <scope>NUCLEOTIDE SEQUENCE [LARGE SCALE GENOMIC DNA]</scope>
    <source>
        <strain evidence="2">S2</strain>
        <tissue evidence="2">Leaf</tissue>
    </source>
</reference>
<evidence type="ECO:0000313" key="2">
    <source>
        <dbReference type="EMBL" id="KAB2619544.1"/>
    </source>
</evidence>
<reference evidence="3" key="2">
    <citation type="submission" date="2019-10" db="EMBL/GenBank/DDBJ databases">
        <title>A de novo genome assembly of a pear dwarfing rootstock.</title>
        <authorList>
            <person name="Wang F."/>
            <person name="Wang J."/>
            <person name="Li S."/>
            <person name="Zhang Y."/>
            <person name="Fang M."/>
            <person name="Ma L."/>
            <person name="Zhao Y."/>
            <person name="Jiang S."/>
        </authorList>
    </citation>
    <scope>NUCLEOTIDE SEQUENCE [LARGE SCALE GENOMIC DNA]</scope>
</reference>
<dbReference type="Proteomes" id="UP000327157">
    <property type="component" value="Chromosome 15"/>
</dbReference>
<accession>A0A5N5H8R5</accession>
<comment type="caution">
    <text evidence="2">The sequence shown here is derived from an EMBL/GenBank/DDBJ whole genome shotgun (WGS) entry which is preliminary data.</text>
</comment>
<evidence type="ECO:0000256" key="1">
    <source>
        <dbReference type="SAM" id="MobiDB-lite"/>
    </source>
</evidence>
<dbReference type="Pfam" id="PF08576">
    <property type="entry name" value="DUF1764"/>
    <property type="match status" value="1"/>
</dbReference>
<gene>
    <name evidence="2" type="ORF">D8674_015413</name>
</gene>
<organism evidence="2 3">
    <name type="scientific">Pyrus ussuriensis x Pyrus communis</name>
    <dbReference type="NCBI Taxonomy" id="2448454"/>
    <lineage>
        <taxon>Eukaryota</taxon>
        <taxon>Viridiplantae</taxon>
        <taxon>Streptophyta</taxon>
        <taxon>Embryophyta</taxon>
        <taxon>Tracheophyta</taxon>
        <taxon>Spermatophyta</taxon>
        <taxon>Magnoliopsida</taxon>
        <taxon>eudicotyledons</taxon>
        <taxon>Gunneridae</taxon>
        <taxon>Pentapetalae</taxon>
        <taxon>rosids</taxon>
        <taxon>fabids</taxon>
        <taxon>Rosales</taxon>
        <taxon>Rosaceae</taxon>
        <taxon>Amygdaloideae</taxon>
        <taxon>Maleae</taxon>
        <taxon>Pyrus</taxon>
    </lineage>
</organism>
<keyword evidence="3" id="KW-1185">Reference proteome</keyword>
<reference evidence="2 3" key="3">
    <citation type="submission" date="2019-11" db="EMBL/GenBank/DDBJ databases">
        <title>A de novo genome assembly of a pear dwarfing rootstock.</title>
        <authorList>
            <person name="Wang F."/>
            <person name="Wang J."/>
            <person name="Li S."/>
            <person name="Zhang Y."/>
            <person name="Fang M."/>
            <person name="Ma L."/>
            <person name="Zhao Y."/>
            <person name="Jiang S."/>
        </authorList>
    </citation>
    <scope>NUCLEOTIDE SEQUENCE [LARGE SCALE GENOMIC DNA]</scope>
    <source>
        <strain evidence="2">S2</strain>
        <tissue evidence="2">Leaf</tissue>
    </source>
</reference>
<name>A0A5N5H8R5_9ROSA</name>
<feature type="region of interest" description="Disordered" evidence="1">
    <location>
        <begin position="106"/>
        <end position="224"/>
    </location>
</feature>
<protein>
    <submittedName>
        <fullName evidence="2">Protein FAM133-like</fullName>
    </submittedName>
</protein>
<dbReference type="OrthoDB" id="20835at2759"/>
<feature type="compositionally biased region" description="Basic and acidic residues" evidence="1">
    <location>
        <begin position="186"/>
        <end position="224"/>
    </location>
</feature>
<evidence type="ECO:0000313" key="3">
    <source>
        <dbReference type="Proteomes" id="UP000327157"/>
    </source>
</evidence>
<dbReference type="EMBL" id="SMOL01000401">
    <property type="protein sequence ID" value="KAB2619544.1"/>
    <property type="molecule type" value="Genomic_DNA"/>
</dbReference>
<proteinExistence type="predicted"/>
<dbReference type="InterPro" id="IPR013885">
    <property type="entry name" value="DUF1764_euk"/>
</dbReference>
<dbReference type="AlphaFoldDB" id="A0A5N5H8R5"/>
<sequence>MQWAQPKKITKISWAFEVGFAASAAINYRLAHSPVSPAPSTLVSAYFQFRVPSEPPTFCNLLLLAYWVAYLTGEDRKAFAACLNLLVSCVWRKHHRDISGLGVGIQQMGKKSKSKAPGEVNDDTVAADEANLPSSAKKPISEVDKTSSAKKRKKPETEKAENPVSSAKKPVSEIDEIFAAKKKKKTETGKAEKRKENAIEKPEKPKTKEEDKGIRDGGFGRRQDGLMVYTEDELGINNADAGNTPLCPFDCSCCY</sequence>
<dbReference type="PANTHER" id="PTHR34066:SF1">
    <property type="entry name" value="DUF1764 FAMILY PROTEIN"/>
    <property type="match status" value="1"/>
</dbReference>
<dbReference type="PANTHER" id="PTHR34066">
    <property type="entry name" value="GROWTH FACTOR 2"/>
    <property type="match status" value="1"/>
</dbReference>